<comment type="subcellular location">
    <subcellularLocation>
        <location evidence="1">Secreted</location>
    </subcellularLocation>
</comment>
<gene>
    <name evidence="12" type="ORF">KP79_PYT01535</name>
</gene>
<keyword evidence="6 9" id="KW-0720">Serine protease</keyword>
<dbReference type="GO" id="GO:0004252">
    <property type="term" value="F:serine-type endopeptidase activity"/>
    <property type="evidence" value="ECO:0007669"/>
    <property type="project" value="InterPro"/>
</dbReference>
<keyword evidence="8" id="KW-1015">Disulfide bond</keyword>
<keyword evidence="2" id="KW-0964">Secreted</keyword>
<feature type="domain" description="Peptidase S1" evidence="11">
    <location>
        <begin position="46"/>
        <end position="282"/>
    </location>
</feature>
<dbReference type="SMART" id="SM00020">
    <property type="entry name" value="Tryp_SPc"/>
    <property type="match status" value="1"/>
</dbReference>
<dbReference type="STRING" id="6573.A0A210QA72"/>
<dbReference type="EMBL" id="NEDP02004426">
    <property type="protein sequence ID" value="OWF45605.1"/>
    <property type="molecule type" value="Genomic_DNA"/>
</dbReference>
<dbReference type="GO" id="GO:0006508">
    <property type="term" value="P:proteolysis"/>
    <property type="evidence" value="ECO:0007669"/>
    <property type="project" value="UniProtKB-KW"/>
</dbReference>
<keyword evidence="7" id="KW-0865">Zymogen</keyword>
<dbReference type="InterPro" id="IPR001314">
    <property type="entry name" value="Peptidase_S1A"/>
</dbReference>
<evidence type="ECO:0000259" key="11">
    <source>
        <dbReference type="PROSITE" id="PS50240"/>
    </source>
</evidence>
<dbReference type="InterPro" id="IPR009003">
    <property type="entry name" value="Peptidase_S1_PA"/>
</dbReference>
<dbReference type="SUPFAM" id="SSF50494">
    <property type="entry name" value="Trypsin-like serine proteases"/>
    <property type="match status" value="1"/>
</dbReference>
<dbReference type="Proteomes" id="UP000242188">
    <property type="component" value="Unassembled WGS sequence"/>
</dbReference>
<dbReference type="PROSITE" id="PS50240">
    <property type="entry name" value="TRYPSIN_DOM"/>
    <property type="match status" value="1"/>
</dbReference>
<protein>
    <submittedName>
        <fullName evidence="12">Testisin</fullName>
    </submittedName>
</protein>
<dbReference type="GO" id="GO:0005576">
    <property type="term" value="C:extracellular region"/>
    <property type="evidence" value="ECO:0007669"/>
    <property type="project" value="UniProtKB-SubCell"/>
</dbReference>
<keyword evidence="4 10" id="KW-0732">Signal</keyword>
<evidence type="ECO:0000313" key="13">
    <source>
        <dbReference type="Proteomes" id="UP000242188"/>
    </source>
</evidence>
<evidence type="ECO:0000313" key="12">
    <source>
        <dbReference type="EMBL" id="OWF45605.1"/>
    </source>
</evidence>
<evidence type="ECO:0000256" key="7">
    <source>
        <dbReference type="ARBA" id="ARBA00023145"/>
    </source>
</evidence>
<accession>A0A210QA72</accession>
<feature type="signal peptide" evidence="10">
    <location>
        <begin position="1"/>
        <end position="15"/>
    </location>
</feature>
<dbReference type="AlphaFoldDB" id="A0A210QA72"/>
<evidence type="ECO:0000256" key="9">
    <source>
        <dbReference type="RuleBase" id="RU363034"/>
    </source>
</evidence>
<dbReference type="InterPro" id="IPR001254">
    <property type="entry name" value="Trypsin_dom"/>
</dbReference>
<dbReference type="Pfam" id="PF00089">
    <property type="entry name" value="Trypsin"/>
    <property type="match status" value="1"/>
</dbReference>
<reference evidence="12 13" key="1">
    <citation type="journal article" date="2017" name="Nat. Ecol. Evol.">
        <title>Scallop genome provides insights into evolution of bilaterian karyotype and development.</title>
        <authorList>
            <person name="Wang S."/>
            <person name="Zhang J."/>
            <person name="Jiao W."/>
            <person name="Li J."/>
            <person name="Xun X."/>
            <person name="Sun Y."/>
            <person name="Guo X."/>
            <person name="Huan P."/>
            <person name="Dong B."/>
            <person name="Zhang L."/>
            <person name="Hu X."/>
            <person name="Sun X."/>
            <person name="Wang J."/>
            <person name="Zhao C."/>
            <person name="Wang Y."/>
            <person name="Wang D."/>
            <person name="Huang X."/>
            <person name="Wang R."/>
            <person name="Lv J."/>
            <person name="Li Y."/>
            <person name="Zhang Z."/>
            <person name="Liu B."/>
            <person name="Lu W."/>
            <person name="Hui Y."/>
            <person name="Liang J."/>
            <person name="Zhou Z."/>
            <person name="Hou R."/>
            <person name="Li X."/>
            <person name="Liu Y."/>
            <person name="Li H."/>
            <person name="Ning X."/>
            <person name="Lin Y."/>
            <person name="Zhao L."/>
            <person name="Xing Q."/>
            <person name="Dou J."/>
            <person name="Li Y."/>
            <person name="Mao J."/>
            <person name="Guo H."/>
            <person name="Dou H."/>
            <person name="Li T."/>
            <person name="Mu C."/>
            <person name="Jiang W."/>
            <person name="Fu Q."/>
            <person name="Fu X."/>
            <person name="Miao Y."/>
            <person name="Liu J."/>
            <person name="Yu Q."/>
            <person name="Li R."/>
            <person name="Liao H."/>
            <person name="Li X."/>
            <person name="Kong Y."/>
            <person name="Jiang Z."/>
            <person name="Chourrout D."/>
            <person name="Li R."/>
            <person name="Bao Z."/>
        </authorList>
    </citation>
    <scope>NUCLEOTIDE SEQUENCE [LARGE SCALE GENOMIC DNA]</scope>
    <source>
        <strain evidence="12 13">PY_sf001</strain>
    </source>
</reference>
<dbReference type="InterPro" id="IPR033116">
    <property type="entry name" value="TRYPSIN_SER"/>
</dbReference>
<dbReference type="PROSITE" id="PS00135">
    <property type="entry name" value="TRYPSIN_SER"/>
    <property type="match status" value="1"/>
</dbReference>
<comment type="caution">
    <text evidence="12">The sequence shown here is derived from an EMBL/GenBank/DDBJ whole genome shotgun (WGS) entry which is preliminary data.</text>
</comment>
<organism evidence="12 13">
    <name type="scientific">Mizuhopecten yessoensis</name>
    <name type="common">Japanese scallop</name>
    <name type="synonym">Patinopecten yessoensis</name>
    <dbReference type="NCBI Taxonomy" id="6573"/>
    <lineage>
        <taxon>Eukaryota</taxon>
        <taxon>Metazoa</taxon>
        <taxon>Spiralia</taxon>
        <taxon>Lophotrochozoa</taxon>
        <taxon>Mollusca</taxon>
        <taxon>Bivalvia</taxon>
        <taxon>Autobranchia</taxon>
        <taxon>Pteriomorphia</taxon>
        <taxon>Pectinida</taxon>
        <taxon>Pectinoidea</taxon>
        <taxon>Pectinidae</taxon>
        <taxon>Mizuhopecten</taxon>
    </lineage>
</organism>
<evidence type="ECO:0000256" key="4">
    <source>
        <dbReference type="ARBA" id="ARBA00022729"/>
    </source>
</evidence>
<sequence>MAVWLLCLVFSGCLAFPEIPTPHHPGQDLIDLALQTQADLKGESRIVGGDDAYINNYPWQASLRSYGQHICGAVILSEDFVLTAAHCVGNSASTYSIRVGSSSRVSGGSTHSVSNVLQHENFQNSPNTGEGAFPNDIAIMKLSSSISFNSNKQPISLTSATNAQLAGYNEEDCVITGWGRTSSDSDLPTQLQKTNVKVLTDAVCTPYIGSNYLNGDIHICLDGAGASGSCNGDSGGPLACRVGNEFELAGVTSFGLVGCPTNSPSVYAETYAFRTWVQNAMKSM</sequence>
<feature type="chain" id="PRO_5012894257" evidence="10">
    <location>
        <begin position="16"/>
        <end position="284"/>
    </location>
</feature>
<keyword evidence="5 9" id="KW-0378">Hydrolase</keyword>
<dbReference type="FunFam" id="2.40.10.10:FF:000146">
    <property type="entry name" value="Serine protease 53"/>
    <property type="match status" value="1"/>
</dbReference>
<dbReference type="Gene3D" id="2.40.10.10">
    <property type="entry name" value="Trypsin-like serine proteases"/>
    <property type="match status" value="1"/>
</dbReference>
<evidence type="ECO:0000256" key="2">
    <source>
        <dbReference type="ARBA" id="ARBA00022525"/>
    </source>
</evidence>
<evidence type="ECO:0000256" key="6">
    <source>
        <dbReference type="ARBA" id="ARBA00022825"/>
    </source>
</evidence>
<keyword evidence="3 9" id="KW-0645">Protease</keyword>
<evidence type="ECO:0000256" key="10">
    <source>
        <dbReference type="SAM" id="SignalP"/>
    </source>
</evidence>
<dbReference type="InterPro" id="IPR043504">
    <property type="entry name" value="Peptidase_S1_PA_chymotrypsin"/>
</dbReference>
<dbReference type="CDD" id="cd00190">
    <property type="entry name" value="Tryp_SPc"/>
    <property type="match status" value="1"/>
</dbReference>
<evidence type="ECO:0000256" key="5">
    <source>
        <dbReference type="ARBA" id="ARBA00022801"/>
    </source>
</evidence>
<dbReference type="PANTHER" id="PTHR24252:SF7">
    <property type="entry name" value="HYALIN"/>
    <property type="match status" value="1"/>
</dbReference>
<evidence type="ECO:0000256" key="8">
    <source>
        <dbReference type="ARBA" id="ARBA00023157"/>
    </source>
</evidence>
<name>A0A210QA72_MIZYE</name>
<dbReference type="PRINTS" id="PR00722">
    <property type="entry name" value="CHYMOTRYPSIN"/>
</dbReference>
<dbReference type="PANTHER" id="PTHR24252">
    <property type="entry name" value="ACROSIN-RELATED"/>
    <property type="match status" value="1"/>
</dbReference>
<keyword evidence="13" id="KW-1185">Reference proteome</keyword>
<proteinExistence type="predicted"/>
<evidence type="ECO:0000256" key="1">
    <source>
        <dbReference type="ARBA" id="ARBA00004613"/>
    </source>
</evidence>
<evidence type="ECO:0000256" key="3">
    <source>
        <dbReference type="ARBA" id="ARBA00022670"/>
    </source>
</evidence>
<dbReference type="PROSITE" id="PS00134">
    <property type="entry name" value="TRYPSIN_HIS"/>
    <property type="match status" value="1"/>
</dbReference>
<dbReference type="InterPro" id="IPR018114">
    <property type="entry name" value="TRYPSIN_HIS"/>
</dbReference>
<dbReference type="OrthoDB" id="6267810at2759"/>